<evidence type="ECO:0000313" key="2">
    <source>
        <dbReference type="Proteomes" id="UP000614350"/>
    </source>
</evidence>
<reference evidence="1" key="1">
    <citation type="journal article" date="2020" name="G3 (Bethesda)">
        <title>High-Quality Assemblies for Three Invasive Social Wasps from the &lt;i&gt;Vespula&lt;/i&gt; Genus.</title>
        <authorList>
            <person name="Harrop T.W.R."/>
            <person name="Guhlin J."/>
            <person name="McLaughlin G.M."/>
            <person name="Permina E."/>
            <person name="Stockwell P."/>
            <person name="Gilligan J."/>
            <person name="Le Lec M.F."/>
            <person name="Gruber M.A.M."/>
            <person name="Quinn O."/>
            <person name="Lovegrove M."/>
            <person name="Duncan E.J."/>
            <person name="Remnant E.J."/>
            <person name="Van Eeckhoven J."/>
            <person name="Graham B."/>
            <person name="Knapp R.A."/>
            <person name="Langford K.W."/>
            <person name="Kronenberg Z."/>
            <person name="Press M.O."/>
            <person name="Eacker S.M."/>
            <person name="Wilson-Rankin E.E."/>
            <person name="Purcell J."/>
            <person name="Lester P.J."/>
            <person name="Dearden P.K."/>
        </authorList>
    </citation>
    <scope>NUCLEOTIDE SEQUENCE</scope>
    <source>
        <strain evidence="1">Marl-1</strain>
    </source>
</reference>
<organism evidence="1 2">
    <name type="scientific">Vespula vulgaris</name>
    <name type="common">Yellow jacket</name>
    <name type="synonym">Wasp</name>
    <dbReference type="NCBI Taxonomy" id="7454"/>
    <lineage>
        <taxon>Eukaryota</taxon>
        <taxon>Metazoa</taxon>
        <taxon>Ecdysozoa</taxon>
        <taxon>Arthropoda</taxon>
        <taxon>Hexapoda</taxon>
        <taxon>Insecta</taxon>
        <taxon>Pterygota</taxon>
        <taxon>Neoptera</taxon>
        <taxon>Endopterygota</taxon>
        <taxon>Hymenoptera</taxon>
        <taxon>Apocrita</taxon>
        <taxon>Aculeata</taxon>
        <taxon>Vespoidea</taxon>
        <taxon>Vespidae</taxon>
        <taxon>Vespinae</taxon>
        <taxon>Vespula</taxon>
    </lineage>
</organism>
<gene>
    <name evidence="1" type="ORF">HZH66_008283</name>
</gene>
<dbReference type="Proteomes" id="UP000614350">
    <property type="component" value="Unassembled WGS sequence"/>
</dbReference>
<name>A0A834JUX8_VESVU</name>
<comment type="caution">
    <text evidence="1">The sequence shown here is derived from an EMBL/GenBank/DDBJ whole genome shotgun (WGS) entry which is preliminary data.</text>
</comment>
<evidence type="ECO:0000313" key="1">
    <source>
        <dbReference type="EMBL" id="KAF7395109.1"/>
    </source>
</evidence>
<accession>A0A834JUX8</accession>
<keyword evidence="2" id="KW-1185">Reference proteome</keyword>
<dbReference type="EMBL" id="JACSEA010000008">
    <property type="protein sequence ID" value="KAF7395109.1"/>
    <property type="molecule type" value="Genomic_DNA"/>
</dbReference>
<dbReference type="AlphaFoldDB" id="A0A834JUX8"/>
<sequence>MAIKDKYPSNLELGLIDFHVDDKRMEWSVTKSSDCGWQTEREKGGRITDCNKIASPERAATEGILARVPDFTL</sequence>
<proteinExistence type="predicted"/>
<protein>
    <submittedName>
        <fullName evidence="1">Uncharacterized protein</fullName>
    </submittedName>
</protein>